<sequence>MSSNSAANSTSSYGEGNSFWSEPGSLASSATSASSTGSAHDRSIYFNEEGMDSFSSASSDGSAWSPPGWSDNRQPSQAPEDTELSESWSVIESST</sequence>
<dbReference type="EMBL" id="CP144531">
    <property type="protein sequence ID" value="WWC59554.1"/>
    <property type="molecule type" value="Genomic_DNA"/>
</dbReference>
<feature type="region of interest" description="Disordered" evidence="1">
    <location>
        <begin position="51"/>
        <end position="95"/>
    </location>
</feature>
<dbReference type="EMBL" id="KI894028">
    <property type="protein sequence ID" value="OBR87541.1"/>
    <property type="molecule type" value="Genomic_DNA"/>
</dbReference>
<evidence type="ECO:0000313" key="3">
    <source>
        <dbReference type="EMBL" id="WWC59554.1"/>
    </source>
</evidence>
<feature type="compositionally biased region" description="Polar residues" evidence="1">
    <location>
        <begin position="71"/>
        <end position="95"/>
    </location>
</feature>
<reference evidence="2" key="1">
    <citation type="submission" date="2013-07" db="EMBL/GenBank/DDBJ databases">
        <title>The Genome Sequence of Cryptococcus dejecticola CBS10117.</title>
        <authorList>
            <consortium name="The Broad Institute Genome Sequencing Platform"/>
            <person name="Cuomo C."/>
            <person name="Litvintseva A."/>
            <person name="Chen Y."/>
            <person name="Heitman J."/>
            <person name="Sun S."/>
            <person name="Springer D."/>
            <person name="Dromer F."/>
            <person name="Young S.K."/>
            <person name="Zeng Q."/>
            <person name="Gargeya S."/>
            <person name="Fitzgerald M."/>
            <person name="Abouelleil A."/>
            <person name="Alvarado L."/>
            <person name="Berlin A.M."/>
            <person name="Chapman S.B."/>
            <person name="Dewar J."/>
            <person name="Goldberg J."/>
            <person name="Griggs A."/>
            <person name="Gujja S."/>
            <person name="Hansen M."/>
            <person name="Howarth C."/>
            <person name="Imamovic A."/>
            <person name="Larimer J."/>
            <person name="McCowan C."/>
            <person name="Murphy C."/>
            <person name="Pearson M."/>
            <person name="Priest M."/>
            <person name="Roberts A."/>
            <person name="Saif S."/>
            <person name="Shea T."/>
            <person name="Sykes S."/>
            <person name="Wortman J."/>
            <person name="Nusbaum C."/>
            <person name="Birren B."/>
        </authorList>
    </citation>
    <scope>NUCLEOTIDE SEQUENCE [LARGE SCALE GENOMIC DNA]</scope>
    <source>
        <strain evidence="2">CBS 10117</strain>
    </source>
</reference>
<feature type="region of interest" description="Disordered" evidence="1">
    <location>
        <begin position="1"/>
        <end position="39"/>
    </location>
</feature>
<protein>
    <submittedName>
        <fullName evidence="2">Uncharacterized protein</fullName>
    </submittedName>
</protein>
<dbReference type="VEuPathDB" id="FungiDB:I303_01749"/>
<keyword evidence="4" id="KW-1185">Reference proteome</keyword>
<dbReference type="AlphaFoldDB" id="A0A1A6ABU9"/>
<name>A0A1A6ABU9_9TREE</name>
<accession>A0A1A6ABU9</accession>
<dbReference type="RefSeq" id="XP_018265383.1">
    <property type="nucleotide sequence ID" value="XM_018405102.1"/>
</dbReference>
<feature type="compositionally biased region" description="Low complexity" evidence="1">
    <location>
        <begin position="52"/>
        <end position="70"/>
    </location>
</feature>
<reference evidence="3" key="3">
    <citation type="submission" date="2024-02" db="EMBL/GenBank/DDBJ databases">
        <title>Comparative genomics of Cryptococcus and Kwoniella reveals pathogenesis evolution and contrasting modes of karyotype evolution via chromosome fusion or intercentromeric recombination.</title>
        <authorList>
            <person name="Coelho M.A."/>
            <person name="David-Palma M."/>
            <person name="Shea T."/>
            <person name="Bowers K."/>
            <person name="McGinley-Smith S."/>
            <person name="Mohammad A.W."/>
            <person name="Gnirke A."/>
            <person name="Yurkov A.M."/>
            <person name="Nowrousian M."/>
            <person name="Sun S."/>
            <person name="Cuomo C.A."/>
            <person name="Heitman J."/>
        </authorList>
    </citation>
    <scope>NUCLEOTIDE SEQUENCE</scope>
    <source>
        <strain evidence="3">CBS 10117</strain>
    </source>
</reference>
<dbReference type="KEGG" id="kdj:28965448"/>
<evidence type="ECO:0000256" key="1">
    <source>
        <dbReference type="SAM" id="MobiDB-lite"/>
    </source>
</evidence>
<organism evidence="2">
    <name type="scientific">Kwoniella dejecticola CBS 10117</name>
    <dbReference type="NCBI Taxonomy" id="1296121"/>
    <lineage>
        <taxon>Eukaryota</taxon>
        <taxon>Fungi</taxon>
        <taxon>Dikarya</taxon>
        <taxon>Basidiomycota</taxon>
        <taxon>Agaricomycotina</taxon>
        <taxon>Tremellomycetes</taxon>
        <taxon>Tremellales</taxon>
        <taxon>Cryptococcaceae</taxon>
        <taxon>Kwoniella</taxon>
    </lineage>
</organism>
<reference evidence="3" key="2">
    <citation type="submission" date="2013-07" db="EMBL/GenBank/DDBJ databases">
        <authorList>
            <consortium name="The Broad Institute Genome Sequencing Platform"/>
            <person name="Cuomo C."/>
            <person name="Litvintseva A."/>
            <person name="Chen Y."/>
            <person name="Heitman J."/>
            <person name="Sun S."/>
            <person name="Springer D."/>
            <person name="Dromer F."/>
            <person name="Young S.K."/>
            <person name="Zeng Q."/>
            <person name="Gargeya S."/>
            <person name="Fitzgerald M."/>
            <person name="Abouelleil A."/>
            <person name="Alvarado L."/>
            <person name="Berlin A.M."/>
            <person name="Chapman S.B."/>
            <person name="Dewar J."/>
            <person name="Goldberg J."/>
            <person name="Griggs A."/>
            <person name="Gujja S."/>
            <person name="Hansen M."/>
            <person name="Howarth C."/>
            <person name="Imamovic A."/>
            <person name="Larimer J."/>
            <person name="McCowan C."/>
            <person name="Murphy C."/>
            <person name="Pearson M."/>
            <person name="Priest M."/>
            <person name="Roberts A."/>
            <person name="Saif S."/>
            <person name="Shea T."/>
            <person name="Sykes S."/>
            <person name="Wortman J."/>
            <person name="Nusbaum C."/>
            <person name="Birren B."/>
        </authorList>
    </citation>
    <scope>NUCLEOTIDE SEQUENCE</scope>
    <source>
        <strain evidence="3">CBS 10117</strain>
    </source>
</reference>
<dbReference type="Proteomes" id="UP000078595">
    <property type="component" value="Chromosome 2"/>
</dbReference>
<feature type="compositionally biased region" description="Low complexity" evidence="1">
    <location>
        <begin position="1"/>
        <end position="12"/>
    </location>
</feature>
<dbReference type="GeneID" id="28965448"/>
<evidence type="ECO:0000313" key="2">
    <source>
        <dbReference type="EMBL" id="OBR87541.1"/>
    </source>
</evidence>
<evidence type="ECO:0000313" key="4">
    <source>
        <dbReference type="Proteomes" id="UP000078595"/>
    </source>
</evidence>
<feature type="compositionally biased region" description="Low complexity" evidence="1">
    <location>
        <begin position="24"/>
        <end position="38"/>
    </location>
</feature>
<proteinExistence type="predicted"/>
<gene>
    <name evidence="2" type="ORF">I303_01749</name>
    <name evidence="3" type="ORF">I303_102110</name>
</gene>